<dbReference type="PANTHER" id="PTHR22911:SF6">
    <property type="entry name" value="SOLUTE CARRIER FAMILY 35 MEMBER G1"/>
    <property type="match status" value="1"/>
</dbReference>
<feature type="transmembrane region" description="Helical" evidence="6">
    <location>
        <begin position="268"/>
        <end position="286"/>
    </location>
</feature>
<reference evidence="8 9" key="1">
    <citation type="submission" date="2020-02" db="EMBL/GenBank/DDBJ databases">
        <title>Pseudoroseicyclus tamarix, sp. nov., isolated from offshore sediment of a Tamarix chinensis forest.</title>
        <authorList>
            <person name="Gai Y."/>
        </authorList>
    </citation>
    <scope>NUCLEOTIDE SEQUENCE [LARGE SCALE GENOMIC DNA]</scope>
    <source>
        <strain evidence="8 9">CLL3-39</strain>
    </source>
</reference>
<comment type="caution">
    <text evidence="8">The sequence shown here is derived from an EMBL/GenBank/DDBJ whole genome shotgun (WGS) entry which is preliminary data.</text>
</comment>
<evidence type="ECO:0000256" key="6">
    <source>
        <dbReference type="SAM" id="Phobius"/>
    </source>
</evidence>
<dbReference type="InterPro" id="IPR000620">
    <property type="entry name" value="EamA_dom"/>
</dbReference>
<organism evidence="8 9">
    <name type="scientific">Pseudoroseicyclus tamaricis</name>
    <dbReference type="NCBI Taxonomy" id="2705421"/>
    <lineage>
        <taxon>Bacteria</taxon>
        <taxon>Pseudomonadati</taxon>
        <taxon>Pseudomonadota</taxon>
        <taxon>Alphaproteobacteria</taxon>
        <taxon>Rhodobacterales</taxon>
        <taxon>Paracoccaceae</taxon>
        <taxon>Pseudoroseicyclus</taxon>
    </lineage>
</organism>
<dbReference type="RefSeq" id="WP_163896259.1">
    <property type="nucleotide sequence ID" value="NZ_JAAFYS010000004.1"/>
</dbReference>
<keyword evidence="5 6" id="KW-0472">Membrane</keyword>
<dbReference type="Pfam" id="PF00892">
    <property type="entry name" value="EamA"/>
    <property type="match status" value="2"/>
</dbReference>
<comment type="subcellular location">
    <subcellularLocation>
        <location evidence="1">Membrane</location>
        <topology evidence="1">Multi-pass membrane protein</topology>
    </subcellularLocation>
</comment>
<dbReference type="GO" id="GO:0016020">
    <property type="term" value="C:membrane"/>
    <property type="evidence" value="ECO:0007669"/>
    <property type="project" value="UniProtKB-SubCell"/>
</dbReference>
<gene>
    <name evidence="8" type="ORF">GZA08_18255</name>
</gene>
<dbReference type="PANTHER" id="PTHR22911">
    <property type="entry name" value="ACYL-MALONYL CONDENSING ENZYME-RELATED"/>
    <property type="match status" value="1"/>
</dbReference>
<feature type="transmembrane region" description="Helical" evidence="6">
    <location>
        <begin position="243"/>
        <end position="262"/>
    </location>
</feature>
<accession>A0A6B2JMT3</accession>
<feature type="transmembrane region" description="Helical" evidence="6">
    <location>
        <begin position="212"/>
        <end position="231"/>
    </location>
</feature>
<dbReference type="AlphaFoldDB" id="A0A6B2JMT3"/>
<feature type="transmembrane region" description="Helical" evidence="6">
    <location>
        <begin position="155"/>
        <end position="174"/>
    </location>
</feature>
<evidence type="ECO:0000313" key="9">
    <source>
        <dbReference type="Proteomes" id="UP000474757"/>
    </source>
</evidence>
<keyword evidence="4 6" id="KW-1133">Transmembrane helix</keyword>
<proteinExistence type="inferred from homology"/>
<feature type="transmembrane region" description="Helical" evidence="6">
    <location>
        <begin position="36"/>
        <end position="54"/>
    </location>
</feature>
<dbReference type="Proteomes" id="UP000474757">
    <property type="component" value="Unassembled WGS sequence"/>
</dbReference>
<sequence length="308" mass="32175">MQPLRGILLKLLSVTLFVGMATIVKATAGEVPPGEAVFFRSLFAIPVILGWLTLQGQLSTGMKTTRPLGHIWRGVIGTSAMALSFTALGLLPLPEATAIGYAAPLLVVVLAALILREKVGVFRLSTVALGMVGVVIVLAPNLSVASGGIGGQEGLGAMVALTGAFCAALAQIQVRRLVQVEGTATIVFWFSVTATCLSLLTLPWGWRMPSPTAFGLLVLGGLLGGFGQICLTSSYRFADASLIAPFDYASMLLALLVGFFLFAEVPTATVLFGAGLIVLAGVGVILRERHLGLKRARERRASRPGGPH</sequence>
<evidence type="ECO:0000256" key="4">
    <source>
        <dbReference type="ARBA" id="ARBA00022989"/>
    </source>
</evidence>
<name>A0A6B2JMT3_9RHOB</name>
<evidence type="ECO:0000313" key="8">
    <source>
        <dbReference type="EMBL" id="NDV02911.1"/>
    </source>
</evidence>
<feature type="transmembrane region" description="Helical" evidence="6">
    <location>
        <begin position="98"/>
        <end position="115"/>
    </location>
</feature>
<feature type="domain" description="EamA" evidence="7">
    <location>
        <begin position="5"/>
        <end position="138"/>
    </location>
</feature>
<keyword evidence="9" id="KW-1185">Reference proteome</keyword>
<protein>
    <submittedName>
        <fullName evidence="8">DMT family transporter</fullName>
    </submittedName>
</protein>
<evidence type="ECO:0000256" key="5">
    <source>
        <dbReference type="ARBA" id="ARBA00023136"/>
    </source>
</evidence>
<feature type="domain" description="EamA" evidence="7">
    <location>
        <begin position="155"/>
        <end position="282"/>
    </location>
</feature>
<evidence type="ECO:0000256" key="2">
    <source>
        <dbReference type="ARBA" id="ARBA00009853"/>
    </source>
</evidence>
<evidence type="ECO:0000259" key="7">
    <source>
        <dbReference type="Pfam" id="PF00892"/>
    </source>
</evidence>
<dbReference type="InterPro" id="IPR037185">
    <property type="entry name" value="EmrE-like"/>
</dbReference>
<evidence type="ECO:0000256" key="3">
    <source>
        <dbReference type="ARBA" id="ARBA00022692"/>
    </source>
</evidence>
<feature type="transmembrane region" description="Helical" evidence="6">
    <location>
        <begin position="74"/>
        <end position="92"/>
    </location>
</feature>
<evidence type="ECO:0000256" key="1">
    <source>
        <dbReference type="ARBA" id="ARBA00004141"/>
    </source>
</evidence>
<feature type="transmembrane region" description="Helical" evidence="6">
    <location>
        <begin position="186"/>
        <end position="206"/>
    </location>
</feature>
<dbReference type="EMBL" id="JAAGAB010000004">
    <property type="protein sequence ID" value="NDV02911.1"/>
    <property type="molecule type" value="Genomic_DNA"/>
</dbReference>
<dbReference type="SUPFAM" id="SSF103481">
    <property type="entry name" value="Multidrug resistance efflux transporter EmrE"/>
    <property type="match status" value="2"/>
</dbReference>
<feature type="transmembrane region" description="Helical" evidence="6">
    <location>
        <begin position="127"/>
        <end position="149"/>
    </location>
</feature>
<comment type="similarity">
    <text evidence="2">Belongs to the drug/metabolite transporter (DMT) superfamily. 10 TMS drug/metabolite exporter (DME) (TC 2.A.7.3) family.</text>
</comment>
<keyword evidence="3 6" id="KW-0812">Transmembrane</keyword>